<dbReference type="PANTHER" id="PTHR47331">
    <property type="entry name" value="PHD-TYPE DOMAIN-CONTAINING PROTEIN"/>
    <property type="match status" value="1"/>
</dbReference>
<reference evidence="3 4" key="1">
    <citation type="submission" date="2019-10" db="EMBL/GenBank/DDBJ databases">
        <title>Assembly and Annotation for the nematode Trichostrongylus colubriformis.</title>
        <authorList>
            <person name="Martin J."/>
        </authorList>
    </citation>
    <scope>NUCLEOTIDE SEQUENCE [LARGE SCALE GENOMIC DNA]</scope>
    <source>
        <strain evidence="3">G859</strain>
        <tissue evidence="3">Whole worm</tissue>
    </source>
</reference>
<feature type="domain" description="DUF1758" evidence="2">
    <location>
        <begin position="433"/>
        <end position="587"/>
    </location>
</feature>
<proteinExistence type="predicted"/>
<dbReference type="InterPro" id="IPR008737">
    <property type="entry name" value="DUF1758"/>
</dbReference>
<feature type="compositionally biased region" description="Polar residues" evidence="1">
    <location>
        <begin position="368"/>
        <end position="381"/>
    </location>
</feature>
<evidence type="ECO:0000313" key="4">
    <source>
        <dbReference type="Proteomes" id="UP001331761"/>
    </source>
</evidence>
<organism evidence="3 4">
    <name type="scientific">Trichostrongylus colubriformis</name>
    <name type="common">Black scour worm</name>
    <dbReference type="NCBI Taxonomy" id="6319"/>
    <lineage>
        <taxon>Eukaryota</taxon>
        <taxon>Metazoa</taxon>
        <taxon>Ecdysozoa</taxon>
        <taxon>Nematoda</taxon>
        <taxon>Chromadorea</taxon>
        <taxon>Rhabditida</taxon>
        <taxon>Rhabditina</taxon>
        <taxon>Rhabditomorpha</taxon>
        <taxon>Strongyloidea</taxon>
        <taxon>Trichostrongylidae</taxon>
        <taxon>Trichostrongylus</taxon>
    </lineage>
</organism>
<feature type="non-terminal residue" evidence="3">
    <location>
        <position position="609"/>
    </location>
</feature>
<dbReference type="PANTHER" id="PTHR47331:SF4">
    <property type="entry name" value="PEPTIDASE S1 DOMAIN-CONTAINING PROTEIN"/>
    <property type="match status" value="1"/>
</dbReference>
<protein>
    <recommendedName>
        <fullName evidence="2">DUF1758 domain-containing protein</fullName>
    </recommendedName>
</protein>
<feature type="compositionally biased region" description="Low complexity" evidence="1">
    <location>
        <begin position="401"/>
        <end position="413"/>
    </location>
</feature>
<accession>A0AAN8EQ82</accession>
<dbReference type="InterPro" id="IPR005312">
    <property type="entry name" value="DUF1759"/>
</dbReference>
<dbReference type="AlphaFoldDB" id="A0AAN8EQ82"/>
<comment type="caution">
    <text evidence="3">The sequence shown here is derived from an EMBL/GenBank/DDBJ whole genome shotgun (WGS) entry which is preliminary data.</text>
</comment>
<evidence type="ECO:0000313" key="3">
    <source>
        <dbReference type="EMBL" id="KAK5966101.1"/>
    </source>
</evidence>
<keyword evidence="4" id="KW-1185">Reference proteome</keyword>
<sequence>MPRTSSVQIRRQIGLYQKQAKRHLSTIPTILSDYDIQLLDCNISHLDDDILHSLRIEIRDAKASLFKAYSKLTQLHSEWQLLQNDRAERTVFDEYISKYGDYREIISSSAQQLEQLDLLMNEIDKSYPERNLPVSSNSSDAVLYDSTGTDRELHERPRHQSCHLLPRPEACSTNQSTMHLLNFVDASILSKLELPTFDGNLLEYPEFSARFATLVGDKPQLDNVTKLSLLKSCLRGRALQSIEGLSMTASNYSIAIDILKTLYDDRVTMRHILYTKLAQLPPCDPEGRQLPMLYNKMYALVRQFGNDDDTKETALGAILLNKLPMRVRSQVYDRTANSHNVTPTELLDILTGIVRKDSSLLEMEYHSRNPSSMQHSATATDCSEKPPKMSLETQSPTEKLISTSISQSTPTTTETPINDYSLITLMCTTVTLFNPSEPSKQMEVTAFLDSGSNKSYITQHVAATLQLSTLAKEEINVCTFATKDSLQLQCENHSIGIYTEKGARQLDVKSVPTLTRALYRAQLAQSGDSNSITVTTCEPSILIGNDYFWDMVLSENFYYKALSNGYHLLHTAIGDIVVNKVLDVKSAITYTPFNEGVANPSHHEDLAEL</sequence>
<gene>
    <name evidence="3" type="ORF">GCK32_003001</name>
</gene>
<evidence type="ECO:0000256" key="1">
    <source>
        <dbReference type="SAM" id="MobiDB-lite"/>
    </source>
</evidence>
<name>A0AAN8EQ82_TRICO</name>
<dbReference type="Pfam" id="PF03564">
    <property type="entry name" value="DUF1759"/>
    <property type="match status" value="1"/>
</dbReference>
<dbReference type="EMBL" id="WIXE01023878">
    <property type="protein sequence ID" value="KAK5966101.1"/>
    <property type="molecule type" value="Genomic_DNA"/>
</dbReference>
<evidence type="ECO:0000259" key="2">
    <source>
        <dbReference type="Pfam" id="PF05585"/>
    </source>
</evidence>
<dbReference type="Proteomes" id="UP001331761">
    <property type="component" value="Unassembled WGS sequence"/>
</dbReference>
<feature type="region of interest" description="Disordered" evidence="1">
    <location>
        <begin position="367"/>
        <end position="413"/>
    </location>
</feature>
<dbReference type="Pfam" id="PF05585">
    <property type="entry name" value="DUF1758"/>
    <property type="match status" value="1"/>
</dbReference>